<keyword evidence="3" id="KW-1185">Reference proteome</keyword>
<dbReference type="Pfam" id="PF12840">
    <property type="entry name" value="HTH_20"/>
    <property type="match status" value="1"/>
</dbReference>
<dbReference type="InterPro" id="IPR036390">
    <property type="entry name" value="WH_DNA-bd_sf"/>
</dbReference>
<protein>
    <submittedName>
        <fullName evidence="2">Helix-turn-helix transcriptional regulator</fullName>
    </submittedName>
</protein>
<dbReference type="Proteomes" id="UP000638560">
    <property type="component" value="Unassembled WGS sequence"/>
</dbReference>
<dbReference type="InterPro" id="IPR036388">
    <property type="entry name" value="WH-like_DNA-bd_sf"/>
</dbReference>
<dbReference type="Gene3D" id="1.10.10.10">
    <property type="entry name" value="Winged helix-like DNA-binding domain superfamily/Winged helix DNA-binding domain"/>
    <property type="match status" value="1"/>
</dbReference>
<organism evidence="2 3">
    <name type="scientific">Plantactinospora alkalitolerans</name>
    <dbReference type="NCBI Taxonomy" id="2789879"/>
    <lineage>
        <taxon>Bacteria</taxon>
        <taxon>Bacillati</taxon>
        <taxon>Actinomycetota</taxon>
        <taxon>Actinomycetes</taxon>
        <taxon>Micromonosporales</taxon>
        <taxon>Micromonosporaceae</taxon>
        <taxon>Plantactinospora</taxon>
    </lineage>
</organism>
<reference evidence="2 3" key="1">
    <citation type="submission" date="2020-11" db="EMBL/GenBank/DDBJ databases">
        <title>A novel isolate from a Black sea contaminated sediment with potential to produce alkanes: Plantactinospora alkalitolerans sp. nov.</title>
        <authorList>
            <person name="Carro L."/>
            <person name="Veyisoglu A."/>
            <person name="Guven K."/>
            <person name="Schumann P."/>
            <person name="Klenk H.-P."/>
            <person name="Sahin N."/>
        </authorList>
    </citation>
    <scope>NUCLEOTIDE SEQUENCE [LARGE SCALE GENOMIC DNA]</scope>
    <source>
        <strain evidence="2 3">S1510</strain>
    </source>
</reference>
<name>A0ABS0H2F5_9ACTN</name>
<dbReference type="InterPro" id="IPR001845">
    <property type="entry name" value="HTH_ArsR_DNA-bd_dom"/>
</dbReference>
<evidence type="ECO:0000313" key="3">
    <source>
        <dbReference type="Proteomes" id="UP000638560"/>
    </source>
</evidence>
<feature type="domain" description="HTH arsR-type" evidence="1">
    <location>
        <begin position="1"/>
        <end position="70"/>
    </location>
</feature>
<evidence type="ECO:0000259" key="1">
    <source>
        <dbReference type="SMART" id="SM00418"/>
    </source>
</evidence>
<dbReference type="RefSeq" id="WP_196204204.1">
    <property type="nucleotide sequence ID" value="NZ_JADPUN010000245.1"/>
</dbReference>
<dbReference type="SUPFAM" id="SSF46785">
    <property type="entry name" value="Winged helix' DNA-binding domain"/>
    <property type="match status" value="1"/>
</dbReference>
<evidence type="ECO:0000313" key="2">
    <source>
        <dbReference type="EMBL" id="MBF9132645.1"/>
    </source>
</evidence>
<accession>A0ABS0H2F5</accession>
<dbReference type="EMBL" id="JADPUN010000245">
    <property type="protein sequence ID" value="MBF9132645.1"/>
    <property type="molecule type" value="Genomic_DNA"/>
</dbReference>
<sequence length="191" mass="21858">MAHPLRLRLLVELRAHGPATATGLAQALHTNSGATSYHLRQLADVGLVVEEPDRGTGRQRWWRAEHQLSSWSASDFDDDPDARAAADWLYRYAFRIHADQAERWITNQHDYPVEWRDAVGLSDFLLRLTPQQLRQLNDDLYAVIDRYRHTFPAVDTPAEPGDGTEQVLLYWHSFPVRGPIALARPDEEETP</sequence>
<dbReference type="SMART" id="SM00418">
    <property type="entry name" value="HTH_ARSR"/>
    <property type="match status" value="1"/>
</dbReference>
<dbReference type="CDD" id="cd00090">
    <property type="entry name" value="HTH_ARSR"/>
    <property type="match status" value="1"/>
</dbReference>
<gene>
    <name evidence="2" type="ORF">I0C86_27365</name>
</gene>
<dbReference type="InterPro" id="IPR011991">
    <property type="entry name" value="ArsR-like_HTH"/>
</dbReference>
<proteinExistence type="predicted"/>
<comment type="caution">
    <text evidence="2">The sequence shown here is derived from an EMBL/GenBank/DDBJ whole genome shotgun (WGS) entry which is preliminary data.</text>
</comment>